<feature type="region of interest" description="Disordered" evidence="1">
    <location>
        <begin position="371"/>
        <end position="448"/>
    </location>
</feature>
<sequence>MCDEIVPRSQTGGIPYADEDADVASWLTGLTNAEAYSRDVQSFTTFRASGPSGIARRELPGAMSESPKQRHTRQSSSVLPKRHEGARIEVESALQRYENALLKYQKPKLRPKRQISRERQQQSNNCSSSDESVARNKSKSTSSIDTQSVNNILDEYEDLDYRRSSELSDVGSISVTNFEAVMMDQQKRQSKSTKIQPVLKVNQQTQVRQRSRDRQETTVESGRTKMPEILLRKGEVQKRVDEWLNQAQSQNFPATREKPLTRSNSSAEQKSQRRYHSRSNDEAKERLNGGASSSYDDLSRVDRKADKVNKIVYKEYLAVKNRHGGSGPASRIPQRRAEETLEERNGRSSRMTNLARGDRLATVASIIPCRRPSLKRSDQSAARRVKEETAKGDQGEPISPNKDGESRRPADKAVEAVRCKSTEAPRCAEHPRDSTESSRRRLQTADVRREAKIDRREIYGAVGARVRAFQAEQSRTSSFKPNDRAYTSASLNERNVARSKARGYASPDHVERIYERALQPQVIHADDLESVLRPALQMSAYGEKAREGRQSPVKALESELFESRHPEHLETIEEDDRKSESSACRYPEIGLKQCLKVQQNGRIKWDRQQVDEPARTFATFRQGGAPSRSSEMIEEVGSKPTMDRLTIHSRENSDLSTVLAIPLDELLESQEDSNRFQIGEKDRTIEELAKDVDRGAVVSEVLVKNLQFQQDLPGDSAEQPDLQQVSSHDVLCDDYENDGKRKDRKMCLTKEQTDHQRLIAVLKKGDFEMLKVVSALRYFSFPSRDSTSSLRR</sequence>
<feature type="region of interest" description="Disordered" evidence="1">
    <location>
        <begin position="247"/>
        <end position="299"/>
    </location>
</feature>
<feature type="region of interest" description="Disordered" evidence="1">
    <location>
        <begin position="184"/>
        <end position="228"/>
    </location>
</feature>
<keyword evidence="2" id="KW-1185">Reference proteome</keyword>
<dbReference type="RefSeq" id="XP_014485503.1">
    <property type="nucleotide sequence ID" value="XM_014630017.1"/>
</dbReference>
<accession>A0A6P3Y598</accession>
<feature type="compositionally biased region" description="Polar residues" evidence="1">
    <location>
        <begin position="121"/>
        <end position="131"/>
    </location>
</feature>
<gene>
    <name evidence="3" type="primary">LOC106750013</name>
</gene>
<dbReference type="KEGG" id="dqu:106750013"/>
<evidence type="ECO:0000313" key="2">
    <source>
        <dbReference type="Proteomes" id="UP000515204"/>
    </source>
</evidence>
<feature type="compositionally biased region" description="Basic and acidic residues" evidence="1">
    <location>
        <begin position="402"/>
        <end position="439"/>
    </location>
</feature>
<feature type="compositionally biased region" description="Basic and acidic residues" evidence="1">
    <location>
        <begin position="335"/>
        <end position="346"/>
    </location>
</feature>
<organism evidence="2 3">
    <name type="scientific">Dinoponera quadriceps</name>
    <name type="common">South American ant</name>
    <dbReference type="NCBI Taxonomy" id="609295"/>
    <lineage>
        <taxon>Eukaryota</taxon>
        <taxon>Metazoa</taxon>
        <taxon>Ecdysozoa</taxon>
        <taxon>Arthropoda</taxon>
        <taxon>Hexapoda</taxon>
        <taxon>Insecta</taxon>
        <taxon>Pterygota</taxon>
        <taxon>Neoptera</taxon>
        <taxon>Endopterygota</taxon>
        <taxon>Hymenoptera</taxon>
        <taxon>Apocrita</taxon>
        <taxon>Aculeata</taxon>
        <taxon>Formicoidea</taxon>
        <taxon>Formicidae</taxon>
        <taxon>Ponerinae</taxon>
        <taxon>Ponerini</taxon>
        <taxon>Dinoponera</taxon>
    </lineage>
</organism>
<dbReference type="OrthoDB" id="120976at2759"/>
<dbReference type="Proteomes" id="UP000515204">
    <property type="component" value="Unplaced"/>
</dbReference>
<name>A0A6P3Y598_DINQU</name>
<dbReference type="AlphaFoldDB" id="A0A6P3Y598"/>
<dbReference type="GeneID" id="106750013"/>
<feature type="region of interest" description="Disordered" evidence="1">
    <location>
        <begin position="321"/>
        <end position="353"/>
    </location>
</feature>
<proteinExistence type="predicted"/>
<evidence type="ECO:0000313" key="3">
    <source>
        <dbReference type="RefSeq" id="XP_014485503.1"/>
    </source>
</evidence>
<feature type="compositionally biased region" description="Basic and acidic residues" evidence="1">
    <location>
        <begin position="384"/>
        <end position="394"/>
    </location>
</feature>
<protein>
    <submittedName>
        <fullName evidence="3">Uncharacterized protein LOC106750013</fullName>
    </submittedName>
</protein>
<evidence type="ECO:0000256" key="1">
    <source>
        <dbReference type="SAM" id="MobiDB-lite"/>
    </source>
</evidence>
<feature type="region of interest" description="Disordered" evidence="1">
    <location>
        <begin position="47"/>
        <end position="84"/>
    </location>
</feature>
<feature type="region of interest" description="Disordered" evidence="1">
    <location>
        <begin position="108"/>
        <end position="146"/>
    </location>
</feature>
<feature type="compositionally biased region" description="Basic and acidic residues" evidence="1">
    <location>
        <begin position="210"/>
        <end position="228"/>
    </location>
</feature>
<feature type="compositionally biased region" description="Basic and acidic residues" evidence="1">
    <location>
        <begin position="278"/>
        <end position="287"/>
    </location>
</feature>
<reference evidence="3" key="1">
    <citation type="submission" date="2025-08" db="UniProtKB">
        <authorList>
            <consortium name="RefSeq"/>
        </authorList>
    </citation>
    <scope>IDENTIFICATION</scope>
</reference>